<evidence type="ECO:0000256" key="2">
    <source>
        <dbReference type="SAM" id="Phobius"/>
    </source>
</evidence>
<protein>
    <submittedName>
        <fullName evidence="4">ABC-type phosphate transport system substrate-binding protein</fullName>
    </submittedName>
</protein>
<reference evidence="4 5" key="1">
    <citation type="submission" date="2019-06" db="EMBL/GenBank/DDBJ databases">
        <title>Sequencing the genomes of 1000 actinobacteria strains.</title>
        <authorList>
            <person name="Klenk H.-P."/>
        </authorList>
    </citation>
    <scope>NUCLEOTIDE SEQUENCE [LARGE SCALE GENOMIC DNA]</scope>
    <source>
        <strain evidence="4 5">DSM 46699</strain>
    </source>
</reference>
<feature type="transmembrane region" description="Helical" evidence="2">
    <location>
        <begin position="20"/>
        <end position="39"/>
    </location>
</feature>
<proteinExistence type="predicted"/>
<dbReference type="PANTHER" id="PTHR30570:SF1">
    <property type="entry name" value="PHOSPHATE-BINDING PROTEIN PSTS"/>
    <property type="match status" value="1"/>
</dbReference>
<dbReference type="PANTHER" id="PTHR30570">
    <property type="entry name" value="PERIPLASMIC PHOSPHATE BINDING COMPONENT OF PHOSPHATE ABC TRANSPORTER"/>
    <property type="match status" value="1"/>
</dbReference>
<feature type="domain" description="PBP" evidence="3">
    <location>
        <begin position="276"/>
        <end position="521"/>
    </location>
</feature>
<name>A0A561U679_9PSEU</name>
<sequence>MGTVWTGLVGIFAELGTPGWIAFAALLMLAAPLVDRLVIRRKRIDYRVLYNSKIGLDPLSKHDKDDELSSDADPRLRHLTSMAGRMSVVIIRIRNVGNYDIEKKDFDEPISFTFGKRVVWDARISEASTPELRSACREHMAFFTEDHAPRRKPPNGDAGDLGAVRKWLKSRMFTTIEAGQTELGPQWHGVRLGRLALKRNEKFKLVVVLQEPDEHTGHELTKTVDVEGRIENGWIRDEKKKPRLTWAGAMMGVSVLLAGALVATSINSVAATEPAYCATGTIHVEGSSAFMPVVDRAVQKYEQECRAAEISTSASGSIDGLEMLGQETGSSSVDAVFSDAPAVDGNFHRTPIAVVNFAVVINEQADVPGLTSEQLRSIFSGQVTDWQEVGGTPGPIKIVDRRDLSGTRKVFESEIIKGTIESPEDPCDSKMLAPAAPVHCWSSDTRAVLNRVETTPGAIGFADANAALDPAQAPNLKVIPIDGKEPGEEGYEFRAVESLYTRSTGQANPLLTKFREYITGDDVRDILTGSGNKPCGNPRQEPCPTE</sequence>
<gene>
    <name evidence="4" type="ORF">FHU35_13586</name>
</gene>
<keyword evidence="5" id="KW-1185">Reference proteome</keyword>
<dbReference type="Pfam" id="PF12849">
    <property type="entry name" value="PBP_like_2"/>
    <property type="match status" value="1"/>
</dbReference>
<dbReference type="EMBL" id="VIWX01000003">
    <property type="protein sequence ID" value="TWF94865.1"/>
    <property type="molecule type" value="Genomic_DNA"/>
</dbReference>
<evidence type="ECO:0000259" key="3">
    <source>
        <dbReference type="Pfam" id="PF12849"/>
    </source>
</evidence>
<accession>A0A561U679</accession>
<organism evidence="4 5">
    <name type="scientific">Saccharopolyspora dendranthemae</name>
    <dbReference type="NCBI Taxonomy" id="1181886"/>
    <lineage>
        <taxon>Bacteria</taxon>
        <taxon>Bacillati</taxon>
        <taxon>Actinomycetota</taxon>
        <taxon>Actinomycetes</taxon>
        <taxon>Pseudonocardiales</taxon>
        <taxon>Pseudonocardiaceae</taxon>
        <taxon>Saccharopolyspora</taxon>
    </lineage>
</organism>
<dbReference type="InterPro" id="IPR050811">
    <property type="entry name" value="Phosphate_ABC_transporter"/>
</dbReference>
<dbReference type="Proteomes" id="UP000316184">
    <property type="component" value="Unassembled WGS sequence"/>
</dbReference>
<comment type="caution">
    <text evidence="4">The sequence shown here is derived from an EMBL/GenBank/DDBJ whole genome shotgun (WGS) entry which is preliminary data.</text>
</comment>
<evidence type="ECO:0000313" key="4">
    <source>
        <dbReference type="EMBL" id="TWF94865.1"/>
    </source>
</evidence>
<dbReference type="SUPFAM" id="SSF53850">
    <property type="entry name" value="Periplasmic binding protein-like II"/>
    <property type="match status" value="1"/>
</dbReference>
<evidence type="ECO:0000313" key="5">
    <source>
        <dbReference type="Proteomes" id="UP000316184"/>
    </source>
</evidence>
<keyword evidence="2" id="KW-1133">Transmembrane helix</keyword>
<evidence type="ECO:0000256" key="1">
    <source>
        <dbReference type="ARBA" id="ARBA00022729"/>
    </source>
</evidence>
<dbReference type="RefSeq" id="WP_186459483.1">
    <property type="nucleotide sequence ID" value="NZ_VIWX01000003.1"/>
</dbReference>
<dbReference type="InterPro" id="IPR024370">
    <property type="entry name" value="PBP_domain"/>
</dbReference>
<dbReference type="AlphaFoldDB" id="A0A561U679"/>
<keyword evidence="1" id="KW-0732">Signal</keyword>
<dbReference type="Gene3D" id="3.40.190.10">
    <property type="entry name" value="Periplasmic binding protein-like II"/>
    <property type="match status" value="2"/>
</dbReference>
<keyword evidence="2" id="KW-0472">Membrane</keyword>
<feature type="transmembrane region" description="Helical" evidence="2">
    <location>
        <begin position="244"/>
        <end position="263"/>
    </location>
</feature>
<keyword evidence="2" id="KW-0812">Transmembrane</keyword>